<dbReference type="EC" id="2.4.1.256" evidence="4"/>
<feature type="transmembrane region" description="Helical" evidence="15">
    <location>
        <begin position="284"/>
        <end position="305"/>
    </location>
</feature>
<comment type="subcellular location">
    <subcellularLocation>
        <location evidence="1">Endoplasmic reticulum membrane</location>
        <topology evidence="1">Multi-pass membrane protein</topology>
    </subcellularLocation>
</comment>
<evidence type="ECO:0000313" key="17">
    <source>
        <dbReference type="Proteomes" id="UP001056012"/>
    </source>
</evidence>
<dbReference type="Pfam" id="PF04922">
    <property type="entry name" value="DIE2_ALG10"/>
    <property type="match status" value="1"/>
</dbReference>
<protein>
    <recommendedName>
        <fullName evidence="5">Dol-P-Glc:Glc(2)Man(9)GlcNAc(2)-PP-Dol alpha-1,2-glucosyltransferase</fullName>
        <ecNumber evidence="4">2.4.1.256</ecNumber>
    </recommendedName>
    <alternativeName>
        <fullName evidence="12">Asparagine-linked glycosylation protein 10</fullName>
    </alternativeName>
</protein>
<feature type="transmembrane region" description="Helical" evidence="15">
    <location>
        <begin position="205"/>
        <end position="221"/>
    </location>
</feature>
<evidence type="ECO:0000256" key="14">
    <source>
        <dbReference type="ARBA" id="ARBA00048064"/>
    </source>
</evidence>
<feature type="transmembrane region" description="Helical" evidence="15">
    <location>
        <begin position="261"/>
        <end position="278"/>
    </location>
</feature>
<evidence type="ECO:0000256" key="5">
    <source>
        <dbReference type="ARBA" id="ARBA00018512"/>
    </source>
</evidence>
<dbReference type="PANTHER" id="PTHR12989">
    <property type="entry name" value="ALPHA-1,2-GLUCOSYLTRANSFERASE ALG10"/>
    <property type="match status" value="1"/>
</dbReference>
<keyword evidence="6" id="KW-0328">Glycosyltransferase</keyword>
<gene>
    <name evidence="16" type="ORF">yc1106_03827</name>
</gene>
<feature type="transmembrane region" description="Helical" evidence="15">
    <location>
        <begin position="326"/>
        <end position="344"/>
    </location>
</feature>
<evidence type="ECO:0000256" key="13">
    <source>
        <dbReference type="ARBA" id="ARBA00044727"/>
    </source>
</evidence>
<evidence type="ECO:0000256" key="1">
    <source>
        <dbReference type="ARBA" id="ARBA00004477"/>
    </source>
</evidence>
<dbReference type="GO" id="GO:0106073">
    <property type="term" value="F:dolichyl pyrophosphate Glc2Man9GlcNAc2 alpha-1,2-glucosyltransferase activity"/>
    <property type="evidence" value="ECO:0007669"/>
    <property type="project" value="UniProtKB-EC"/>
</dbReference>
<evidence type="ECO:0000256" key="9">
    <source>
        <dbReference type="ARBA" id="ARBA00022824"/>
    </source>
</evidence>
<reference evidence="16" key="1">
    <citation type="submission" date="2021-12" db="EMBL/GenBank/DDBJ databases">
        <title>Curvularia clavata genome.</title>
        <authorList>
            <person name="Cao Y."/>
        </authorList>
    </citation>
    <scope>NUCLEOTIDE SEQUENCE</scope>
    <source>
        <strain evidence="16">Yc1106</strain>
    </source>
</reference>
<accession>A0A9Q9DQN3</accession>
<keyword evidence="10 15" id="KW-1133">Transmembrane helix</keyword>
<evidence type="ECO:0000256" key="11">
    <source>
        <dbReference type="ARBA" id="ARBA00023136"/>
    </source>
</evidence>
<evidence type="ECO:0000256" key="10">
    <source>
        <dbReference type="ARBA" id="ARBA00022989"/>
    </source>
</evidence>
<evidence type="ECO:0000256" key="8">
    <source>
        <dbReference type="ARBA" id="ARBA00022692"/>
    </source>
</evidence>
<keyword evidence="9" id="KW-0256">Endoplasmic reticulum</keyword>
<keyword evidence="8 15" id="KW-0812">Transmembrane</keyword>
<feature type="transmembrane region" description="Helical" evidence="15">
    <location>
        <begin position="182"/>
        <end position="199"/>
    </location>
</feature>
<comment type="pathway">
    <text evidence="2">Protein modification; protein glycosylation.</text>
</comment>
<dbReference type="EMBL" id="CP089276">
    <property type="protein sequence ID" value="USP76553.1"/>
    <property type="molecule type" value="Genomic_DNA"/>
</dbReference>
<dbReference type="AlphaFoldDB" id="A0A9Q9DQN3"/>
<feature type="transmembrane region" description="Helical" evidence="15">
    <location>
        <begin position="364"/>
        <end position="389"/>
    </location>
</feature>
<sequence>MASIFVAWALSNAFVLIASLTATWIEYVSSEVPKPYLDEFFHVPQAQKYCEGDYSWDPKITTPPGLYLVSKLFKPLLGCETRSLRIQNAVALCAVLPMSYLILWMLRFRDNPRESSPQRKDTSRIGSSAGHPSAFADIHSAINIALFPPLFFFSGLYYTDVMSTLTVLFAYTVHLASPRTSFSPVHGVSVVFSSITALFFRQTNIFWVAVFPAGLAVVNTLKGDKPSGTSNSRDIAGVLRESWETGTVFDPPAQDAEIQDVFIFLLSIVVAALSRPLLVLKVAFPYAIILVIFAGFVAWNGSVVLGDKSAHTATIHLPQMLYIWPYLAFFSFPLLLGPLLRPIVPLLPKPVLDLCDKVLNTSTYGLPSLLASSMFIIWAMLSVHFNTIIHPYTLADNRHYVFYIFKLLRLYPALKYLAVPVYFVCAWAIVNALATLARAVPTENKDSPKDKNETDSTVLRTNTEPCRVSFVVIWLAATALSVITAPLVEPRYFIIPWVIWRLHVTRNVAPESSSSVGKWTLNIGMLLETIWLLVINLVVSYVFLYRTFTWANEPGNLQRFIW</sequence>
<feature type="transmembrane region" description="Helical" evidence="15">
    <location>
        <begin position="468"/>
        <end position="488"/>
    </location>
</feature>
<keyword evidence="11 15" id="KW-0472">Membrane</keyword>
<feature type="transmembrane region" description="Helical" evidence="15">
    <location>
        <begin position="89"/>
        <end position="106"/>
    </location>
</feature>
<keyword evidence="7" id="KW-0808">Transferase</keyword>
<dbReference type="GO" id="GO:0006488">
    <property type="term" value="P:dolichol-linked oligosaccharide biosynthetic process"/>
    <property type="evidence" value="ECO:0007669"/>
    <property type="project" value="InterPro"/>
</dbReference>
<evidence type="ECO:0000256" key="2">
    <source>
        <dbReference type="ARBA" id="ARBA00004922"/>
    </source>
</evidence>
<dbReference type="OrthoDB" id="4769at2759"/>
<evidence type="ECO:0000256" key="7">
    <source>
        <dbReference type="ARBA" id="ARBA00022679"/>
    </source>
</evidence>
<feature type="transmembrane region" description="Helical" evidence="15">
    <location>
        <begin position="6"/>
        <end position="25"/>
    </location>
</feature>
<evidence type="ECO:0000256" key="3">
    <source>
        <dbReference type="ARBA" id="ARBA00010600"/>
    </source>
</evidence>
<feature type="transmembrane region" description="Helical" evidence="15">
    <location>
        <begin position="523"/>
        <end position="544"/>
    </location>
</feature>
<dbReference type="InterPro" id="IPR016900">
    <property type="entry name" value="Alg10"/>
</dbReference>
<name>A0A9Q9DQN3_CURCL</name>
<comment type="function">
    <text evidence="13">Dol-P-Glc:Glc(2)Man(9)GlcNAc(2)-PP-Dol alpha-1,2-glucosyltransferase that operates in the biosynthetic pathway of dolichol-linked oligosaccharides, the glycan precursors employed in protein asparagine (N)-glycosylation. The assembly of dolichol-linked oligosaccharides begins on the cytosolic side of the endoplasmic reticulum membrane and finishes in its lumen. The sequential addition of sugars to dolichol pyrophosphate produces dolichol-linked oligosaccharides containing fourteen sugars, including two GlcNAcs, nine mannoses and three glucoses. Once assembled, the oligosaccharide is transferred from the lipid to nascent proteins by oligosaccharyltransferases. In the lumen of the endoplasmic reticulum, adds the third and last glucose residue from dolichyl phosphate glucose (Dol-P-Glc) onto the lipid-linked oligosaccharide intermediate Glc(2)Man(9)GlcNAc(2)-PP-Dol to produce Glc(3)Man(9)GlcNAc(2)-PP-Dol.</text>
</comment>
<comment type="catalytic activity">
    <reaction evidence="14">
        <text>an alpha-D-Glc-(1-&gt;3)-alpha-D-Glc-(1-&gt;3)-alpha-D-Man-(1-&gt;2)-alpha-D-Man-(1-&gt;2)-alpha-D-Man-(1-&gt;3)-[alpha-D-Man-(1-&gt;2)-alpha-D-Man-(1-&gt;3)-[alpha-D-Man-(1-&gt;2)-alpha-D-Man-(1-&gt;6)]-alpha-D-Man-(1-&gt;6)]-beta-D-Man-(1-&gt;4)-beta-D-GlcNAc-(1-&gt;4)-alpha-D-GlcNAc-diphospho-di-trans,poly-cis-dolichol + a di-trans,poly-cis-dolichyl beta-D-glucosyl phosphate = a alpha-D-Glc-(1-&gt;2)-alpha-D-Glc-(1-&gt;3)-alpha-D-Glc-(1-&gt;3)-alpha-D-Man-(1-&gt;2)-alpha-D-Man-(1-&gt;2)-alpha-D-Man-(1-&gt;3)-[alpha-D-Man-(1-&gt;2)-alpha-D-Man-(1-&gt;3)-[alpha-D-Man-(1-&gt;2)-alpha-D-Man-(1-&gt;6)]-alpha-D-Man-(1-&gt;6)]-beta-D-Man-(1-&gt;4)-beta-D-GlcNAc-(1-&gt;4)-alpha-D-GlcNAc-diphospho-di-trans,poly-cis-dolichol + a di-trans,poly-cis-dolichyl phosphate + H(+)</text>
        <dbReference type="Rhea" id="RHEA:29543"/>
        <dbReference type="Rhea" id="RHEA-COMP:19498"/>
        <dbReference type="Rhea" id="RHEA-COMP:19502"/>
        <dbReference type="Rhea" id="RHEA-COMP:19512"/>
        <dbReference type="Rhea" id="RHEA-COMP:19522"/>
        <dbReference type="ChEBI" id="CHEBI:15378"/>
        <dbReference type="ChEBI" id="CHEBI:57525"/>
        <dbReference type="ChEBI" id="CHEBI:57683"/>
        <dbReference type="ChEBI" id="CHEBI:132522"/>
        <dbReference type="ChEBI" id="CHEBI:132523"/>
        <dbReference type="EC" id="2.4.1.256"/>
    </reaction>
    <physiologicalReaction direction="left-to-right" evidence="14">
        <dbReference type="Rhea" id="RHEA:29544"/>
    </physiologicalReaction>
</comment>
<evidence type="ECO:0000256" key="4">
    <source>
        <dbReference type="ARBA" id="ARBA00011967"/>
    </source>
</evidence>
<evidence type="ECO:0000256" key="15">
    <source>
        <dbReference type="SAM" id="Phobius"/>
    </source>
</evidence>
<feature type="transmembrane region" description="Helical" evidence="15">
    <location>
        <begin position="150"/>
        <end position="170"/>
    </location>
</feature>
<dbReference type="GO" id="GO:0005789">
    <property type="term" value="C:endoplasmic reticulum membrane"/>
    <property type="evidence" value="ECO:0007669"/>
    <property type="project" value="UniProtKB-SubCell"/>
</dbReference>
<evidence type="ECO:0000256" key="12">
    <source>
        <dbReference type="ARBA" id="ARBA00032069"/>
    </source>
</evidence>
<dbReference type="PANTHER" id="PTHR12989:SF10">
    <property type="entry name" value="DOL-P-GLC:GLC(2)MAN(9)GLCNAC(2)-PP-DOL ALPHA-1,2-GLUCOSYLTRANSFERASE-RELATED"/>
    <property type="match status" value="1"/>
</dbReference>
<feature type="transmembrane region" description="Helical" evidence="15">
    <location>
        <begin position="410"/>
        <end position="430"/>
    </location>
</feature>
<dbReference type="VEuPathDB" id="FungiDB:yc1106_03827"/>
<keyword evidence="17" id="KW-1185">Reference proteome</keyword>
<evidence type="ECO:0000256" key="6">
    <source>
        <dbReference type="ARBA" id="ARBA00022676"/>
    </source>
</evidence>
<comment type="similarity">
    <text evidence="3">Belongs to the ALG10 glucosyltransferase family.</text>
</comment>
<organism evidence="16 17">
    <name type="scientific">Curvularia clavata</name>
    <dbReference type="NCBI Taxonomy" id="95742"/>
    <lineage>
        <taxon>Eukaryota</taxon>
        <taxon>Fungi</taxon>
        <taxon>Dikarya</taxon>
        <taxon>Ascomycota</taxon>
        <taxon>Pezizomycotina</taxon>
        <taxon>Dothideomycetes</taxon>
        <taxon>Pleosporomycetidae</taxon>
        <taxon>Pleosporales</taxon>
        <taxon>Pleosporineae</taxon>
        <taxon>Pleosporaceae</taxon>
        <taxon>Curvularia</taxon>
    </lineage>
</organism>
<dbReference type="Proteomes" id="UP001056012">
    <property type="component" value="Chromosome 3"/>
</dbReference>
<dbReference type="PIRSF" id="PIRSF028810">
    <property type="entry name" value="Alpha1_2_glucosyltferase_Alg10"/>
    <property type="match status" value="1"/>
</dbReference>
<evidence type="ECO:0000313" key="16">
    <source>
        <dbReference type="EMBL" id="USP76553.1"/>
    </source>
</evidence>
<proteinExistence type="inferred from homology"/>